<protein>
    <submittedName>
        <fullName evidence="1">Uncharacterized protein</fullName>
    </submittedName>
</protein>
<dbReference type="OrthoDB" id="378656at2"/>
<dbReference type="EMBL" id="NKXO01000017">
    <property type="protein sequence ID" value="PKQ69692.1"/>
    <property type="molecule type" value="Genomic_DNA"/>
</dbReference>
<sequence>MFDVRDIKKSIDSKIVKKIFGNKTNANLFLQKLNLPKESNPYDKIVKIWNYEAHKGIIREMFKELPKFTSGIEGERSLQILLEEWEKLGLGEVKWPFSQGAFDEFVQKINGDNRFSRLQKDEQVKEAAVRYRRIKEINTVRNDFIETLLFLKHEDLIPTLSHTRGVDFFINGISYDQKVAKSPTNEFKKQYGNQWKRVALENPAEVAKYLYQYQDEGRFGASPRLFVVYLDEGITPVQIKHIIDKAPIRTPLEITFSYQHKSLGRITYKTFCFIILLTNDL</sequence>
<name>A0A2N3IH85_9BACT</name>
<reference evidence="1 2" key="1">
    <citation type="submission" date="2017-06" db="EMBL/GenBank/DDBJ databases">
        <title>Raineya orbicola gen. nov., sp. nov. a slightly thermophilic bacterium of the phylum Bacteroidetes and the description of Raineyaceae fam. nov.</title>
        <authorList>
            <person name="Albuquerque L."/>
            <person name="Polonia A.R.M."/>
            <person name="Barroso C."/>
            <person name="Froufe H.J.C."/>
            <person name="Lage O."/>
            <person name="Lobo-Da-Cunha A."/>
            <person name="Egas C."/>
            <person name="Da Costa M.S."/>
        </authorList>
    </citation>
    <scope>NUCLEOTIDE SEQUENCE [LARGE SCALE GENOMIC DNA]</scope>
    <source>
        <strain evidence="1 2">SPSPC-11</strain>
    </source>
</reference>
<dbReference type="AlphaFoldDB" id="A0A2N3IH85"/>
<proteinExistence type="predicted"/>
<evidence type="ECO:0000313" key="1">
    <source>
        <dbReference type="EMBL" id="PKQ69692.1"/>
    </source>
</evidence>
<comment type="caution">
    <text evidence="1">The sequence shown here is derived from an EMBL/GenBank/DDBJ whole genome shotgun (WGS) entry which is preliminary data.</text>
</comment>
<dbReference type="RefSeq" id="WP_101358524.1">
    <property type="nucleotide sequence ID" value="NZ_NKXO01000017.1"/>
</dbReference>
<evidence type="ECO:0000313" key="2">
    <source>
        <dbReference type="Proteomes" id="UP000233387"/>
    </source>
</evidence>
<gene>
    <name evidence="1" type="ORF">Rain11_1255</name>
</gene>
<keyword evidence="2" id="KW-1185">Reference proteome</keyword>
<organism evidence="1 2">
    <name type="scientific">Raineya orbicola</name>
    <dbReference type="NCBI Taxonomy" id="2016530"/>
    <lineage>
        <taxon>Bacteria</taxon>
        <taxon>Pseudomonadati</taxon>
        <taxon>Bacteroidota</taxon>
        <taxon>Cytophagia</taxon>
        <taxon>Cytophagales</taxon>
        <taxon>Raineyaceae</taxon>
        <taxon>Raineya</taxon>
    </lineage>
</organism>
<dbReference type="Proteomes" id="UP000233387">
    <property type="component" value="Unassembled WGS sequence"/>
</dbReference>
<accession>A0A2N3IH85</accession>